<accession>A0A382B579</accession>
<protein>
    <submittedName>
        <fullName evidence="1">Uncharacterized protein</fullName>
    </submittedName>
</protein>
<sequence>VVETGGLEIRYGLTVIGGSNPSPSANQLSKAFQ</sequence>
<dbReference type="AlphaFoldDB" id="A0A382B579"/>
<organism evidence="1">
    <name type="scientific">marine metagenome</name>
    <dbReference type="NCBI Taxonomy" id="408172"/>
    <lineage>
        <taxon>unclassified sequences</taxon>
        <taxon>metagenomes</taxon>
        <taxon>ecological metagenomes</taxon>
    </lineage>
</organism>
<name>A0A382B579_9ZZZZ</name>
<reference evidence="1" key="1">
    <citation type="submission" date="2018-05" db="EMBL/GenBank/DDBJ databases">
        <authorList>
            <person name="Lanie J.A."/>
            <person name="Ng W.-L."/>
            <person name="Kazmierczak K.M."/>
            <person name="Andrzejewski T.M."/>
            <person name="Davidsen T.M."/>
            <person name="Wayne K.J."/>
            <person name="Tettelin H."/>
            <person name="Glass J.I."/>
            <person name="Rusch D."/>
            <person name="Podicherti R."/>
            <person name="Tsui H.-C.T."/>
            <person name="Winkler M.E."/>
        </authorList>
    </citation>
    <scope>NUCLEOTIDE SEQUENCE</scope>
</reference>
<proteinExistence type="predicted"/>
<dbReference type="EMBL" id="UINC01028262">
    <property type="protein sequence ID" value="SVB08928.1"/>
    <property type="molecule type" value="Genomic_DNA"/>
</dbReference>
<feature type="non-terminal residue" evidence="1">
    <location>
        <position position="1"/>
    </location>
</feature>
<gene>
    <name evidence="1" type="ORF">METZ01_LOCUS161782</name>
</gene>
<evidence type="ECO:0000313" key="1">
    <source>
        <dbReference type="EMBL" id="SVB08928.1"/>
    </source>
</evidence>